<evidence type="ECO:0000313" key="2">
    <source>
        <dbReference type="EMBL" id="GAH94180.1"/>
    </source>
</evidence>
<evidence type="ECO:0000256" key="1">
    <source>
        <dbReference type="SAM" id="Phobius"/>
    </source>
</evidence>
<keyword evidence="1" id="KW-0472">Membrane</keyword>
<comment type="caution">
    <text evidence="2">The sequence shown here is derived from an EMBL/GenBank/DDBJ whole genome shotgun (WGS) entry which is preliminary data.</text>
</comment>
<feature type="transmembrane region" description="Helical" evidence="1">
    <location>
        <begin position="65"/>
        <end position="88"/>
    </location>
</feature>
<reference evidence="2" key="1">
    <citation type="journal article" date="2014" name="Front. Microbiol.">
        <title>High frequency of phylogenetically diverse reductive dehalogenase-homologous genes in deep subseafloor sedimentary metagenomes.</title>
        <authorList>
            <person name="Kawai M."/>
            <person name="Futagami T."/>
            <person name="Toyoda A."/>
            <person name="Takaki Y."/>
            <person name="Nishi S."/>
            <person name="Hori S."/>
            <person name="Arai W."/>
            <person name="Tsubouchi T."/>
            <person name="Morono Y."/>
            <person name="Uchiyama I."/>
            <person name="Ito T."/>
            <person name="Fujiyama A."/>
            <person name="Inagaki F."/>
            <person name="Takami H."/>
        </authorList>
    </citation>
    <scope>NUCLEOTIDE SEQUENCE</scope>
    <source>
        <strain evidence="2">Expedition CK06-06</strain>
    </source>
</reference>
<accession>X1KKR6</accession>
<proteinExistence type="predicted"/>
<keyword evidence="1" id="KW-0812">Transmembrane</keyword>
<gene>
    <name evidence="2" type="ORF">S06H3_00735</name>
</gene>
<dbReference type="EMBL" id="BARV01000151">
    <property type="protein sequence ID" value="GAH94180.1"/>
    <property type="molecule type" value="Genomic_DNA"/>
</dbReference>
<dbReference type="AlphaFoldDB" id="X1KKR6"/>
<protein>
    <submittedName>
        <fullName evidence="2">Uncharacterized protein</fullName>
    </submittedName>
</protein>
<organism evidence="2">
    <name type="scientific">marine sediment metagenome</name>
    <dbReference type="NCBI Taxonomy" id="412755"/>
    <lineage>
        <taxon>unclassified sequences</taxon>
        <taxon>metagenomes</taxon>
        <taxon>ecological metagenomes</taxon>
    </lineage>
</organism>
<sequence length="97" mass="10949">MNYEINCQFSNPKTFDGSTPTSTDFWNYENVICQGTSTPATIELIENASTGASFYVSKTIGYGDILIITFLLLFLVFGILKFLTDFLVPKLINFKRK</sequence>
<keyword evidence="1" id="KW-1133">Transmembrane helix</keyword>
<name>X1KKR6_9ZZZZ</name>